<protein>
    <submittedName>
        <fullName evidence="2">Uncharacterized protein</fullName>
    </submittedName>
</protein>
<reference evidence="2" key="1">
    <citation type="journal article" date="2019" name="Sci. Rep.">
        <title>Draft genome of Tanacetum cinerariifolium, the natural source of mosquito coil.</title>
        <authorList>
            <person name="Yamashiro T."/>
            <person name="Shiraishi A."/>
            <person name="Satake H."/>
            <person name="Nakayama K."/>
        </authorList>
    </citation>
    <scope>NUCLEOTIDE SEQUENCE</scope>
</reference>
<accession>A0A699TD48</accession>
<sequence>EKEGVDGKLAGLLKASKDLDNLIESQRSHKIKDGLGYSAVPPPPAQLYLSPKKDLS</sequence>
<dbReference type="AlphaFoldDB" id="A0A699TD48"/>
<dbReference type="EMBL" id="BKCJ011229776">
    <property type="protein sequence ID" value="GFD07179.1"/>
    <property type="molecule type" value="Genomic_DNA"/>
</dbReference>
<proteinExistence type="predicted"/>
<evidence type="ECO:0000313" key="2">
    <source>
        <dbReference type="EMBL" id="GFD07179.1"/>
    </source>
</evidence>
<feature type="non-terminal residue" evidence="2">
    <location>
        <position position="1"/>
    </location>
</feature>
<name>A0A699TD48_TANCI</name>
<feature type="region of interest" description="Disordered" evidence="1">
    <location>
        <begin position="33"/>
        <end position="56"/>
    </location>
</feature>
<gene>
    <name evidence="2" type="ORF">Tci_879148</name>
</gene>
<organism evidence="2">
    <name type="scientific">Tanacetum cinerariifolium</name>
    <name type="common">Dalmatian daisy</name>
    <name type="synonym">Chrysanthemum cinerariifolium</name>
    <dbReference type="NCBI Taxonomy" id="118510"/>
    <lineage>
        <taxon>Eukaryota</taxon>
        <taxon>Viridiplantae</taxon>
        <taxon>Streptophyta</taxon>
        <taxon>Embryophyta</taxon>
        <taxon>Tracheophyta</taxon>
        <taxon>Spermatophyta</taxon>
        <taxon>Magnoliopsida</taxon>
        <taxon>eudicotyledons</taxon>
        <taxon>Gunneridae</taxon>
        <taxon>Pentapetalae</taxon>
        <taxon>asterids</taxon>
        <taxon>campanulids</taxon>
        <taxon>Asterales</taxon>
        <taxon>Asteraceae</taxon>
        <taxon>Asteroideae</taxon>
        <taxon>Anthemideae</taxon>
        <taxon>Anthemidinae</taxon>
        <taxon>Tanacetum</taxon>
    </lineage>
</organism>
<comment type="caution">
    <text evidence="2">The sequence shown here is derived from an EMBL/GenBank/DDBJ whole genome shotgun (WGS) entry which is preliminary data.</text>
</comment>
<evidence type="ECO:0000256" key="1">
    <source>
        <dbReference type="SAM" id="MobiDB-lite"/>
    </source>
</evidence>